<dbReference type="Proteomes" id="UP000789831">
    <property type="component" value="Unassembled WGS sequence"/>
</dbReference>
<gene>
    <name evidence="3" type="ORF">AGERDE_LOCUS3403</name>
</gene>
<dbReference type="InterPro" id="IPR013892">
    <property type="entry name" value="Cyt_c_biogenesis_Cmc1-like"/>
</dbReference>
<comment type="caution">
    <text evidence="3">The sequence shown here is derived from an EMBL/GenBank/DDBJ whole genome shotgun (WGS) entry which is preliminary data.</text>
</comment>
<keyword evidence="2" id="KW-1015">Disulfide bond</keyword>
<dbReference type="OrthoDB" id="532630at2759"/>
<reference evidence="3" key="1">
    <citation type="submission" date="2021-06" db="EMBL/GenBank/DDBJ databases">
        <authorList>
            <person name="Kallberg Y."/>
            <person name="Tangrot J."/>
            <person name="Rosling A."/>
        </authorList>
    </citation>
    <scope>NUCLEOTIDE SEQUENCE</scope>
    <source>
        <strain evidence="3">MT106</strain>
    </source>
</reference>
<evidence type="ECO:0000313" key="4">
    <source>
        <dbReference type="Proteomes" id="UP000789831"/>
    </source>
</evidence>
<evidence type="ECO:0000313" key="3">
    <source>
        <dbReference type="EMBL" id="CAG8484367.1"/>
    </source>
</evidence>
<keyword evidence="4" id="KW-1185">Reference proteome</keyword>
<sequence length="326" mass="38957">MPHSRNLGNASNGSTGVQVMSNFVSTDQASYLARRKERLGSIRTRGGVQVTSNIARNGDQLLVNARRYERVNDIFQILNMLGKNQIQKRKYASKWRKIAKKQRRRREAENRVLIFRRQHLMKKYFQKWKDVVNMRARMLRKRGCGEAFDEYEEGYRKYQRLDCCGLRYPIPQNPEISIEYVRPRSVLKKRKLTSRRERFNETDKEKQREEIVTNSRLRVIWADNMNHNALMYRSLPPNLSIFPADWMIEKAYHKHEDACVEIIRRLEECHKSGFYNRYFGKCNKIKIELNACLGSEVKFEKVRRRNAQIAKEKRRKYEELCKELGL</sequence>
<protein>
    <submittedName>
        <fullName evidence="3">2875_t:CDS:1</fullName>
    </submittedName>
</protein>
<proteinExistence type="inferred from homology"/>
<accession>A0A9N8Z934</accession>
<dbReference type="AlphaFoldDB" id="A0A9N8Z934"/>
<dbReference type="EMBL" id="CAJVPL010000333">
    <property type="protein sequence ID" value="CAG8484367.1"/>
    <property type="molecule type" value="Genomic_DNA"/>
</dbReference>
<name>A0A9N8Z934_9GLOM</name>
<comment type="similarity">
    <text evidence="1">Belongs to the CMC family.</text>
</comment>
<evidence type="ECO:0000256" key="2">
    <source>
        <dbReference type="ARBA" id="ARBA00023157"/>
    </source>
</evidence>
<dbReference type="Pfam" id="PF08583">
    <property type="entry name" value="Cmc1"/>
    <property type="match status" value="1"/>
</dbReference>
<organism evidence="3 4">
    <name type="scientific">Ambispora gerdemannii</name>
    <dbReference type="NCBI Taxonomy" id="144530"/>
    <lineage>
        <taxon>Eukaryota</taxon>
        <taxon>Fungi</taxon>
        <taxon>Fungi incertae sedis</taxon>
        <taxon>Mucoromycota</taxon>
        <taxon>Glomeromycotina</taxon>
        <taxon>Glomeromycetes</taxon>
        <taxon>Archaeosporales</taxon>
        <taxon>Ambisporaceae</taxon>
        <taxon>Ambispora</taxon>
    </lineage>
</organism>
<evidence type="ECO:0000256" key="1">
    <source>
        <dbReference type="ARBA" id="ARBA00007347"/>
    </source>
</evidence>